<protein>
    <submittedName>
        <fullName evidence="1">Uncharacterized protein</fullName>
    </submittedName>
</protein>
<reference evidence="1 2" key="1">
    <citation type="submission" date="2022-10" db="EMBL/GenBank/DDBJ databases">
        <authorList>
            <person name="Xie J."/>
            <person name="Shen N."/>
        </authorList>
    </citation>
    <scope>NUCLEOTIDE SEQUENCE [LARGE SCALE GENOMIC DNA]</scope>
    <source>
        <strain evidence="1 2">DSM 41681</strain>
    </source>
</reference>
<keyword evidence="2" id="KW-1185">Reference proteome</keyword>
<name>A0ABU6CAN0_9ACTN</name>
<dbReference type="EMBL" id="JAOZYB010000112">
    <property type="protein sequence ID" value="MEB3961758.1"/>
    <property type="molecule type" value="Genomic_DNA"/>
</dbReference>
<gene>
    <name evidence="1" type="ORF">OKJ48_16120</name>
</gene>
<evidence type="ECO:0000313" key="1">
    <source>
        <dbReference type="EMBL" id="MEB3961758.1"/>
    </source>
</evidence>
<dbReference type="RefSeq" id="WP_324769109.1">
    <property type="nucleotide sequence ID" value="NZ_BAAATS010000027.1"/>
</dbReference>
<dbReference type="Proteomes" id="UP001352223">
    <property type="component" value="Unassembled WGS sequence"/>
</dbReference>
<accession>A0ABU6CAN0</accession>
<comment type="caution">
    <text evidence="1">The sequence shown here is derived from an EMBL/GenBank/DDBJ whole genome shotgun (WGS) entry which is preliminary data.</text>
</comment>
<organism evidence="1 2">
    <name type="scientific">Streptomyces kunmingensis</name>
    <dbReference type="NCBI Taxonomy" id="68225"/>
    <lineage>
        <taxon>Bacteria</taxon>
        <taxon>Bacillati</taxon>
        <taxon>Actinomycetota</taxon>
        <taxon>Actinomycetes</taxon>
        <taxon>Kitasatosporales</taxon>
        <taxon>Streptomycetaceae</taxon>
        <taxon>Streptomyces</taxon>
    </lineage>
</organism>
<proteinExistence type="predicted"/>
<evidence type="ECO:0000313" key="2">
    <source>
        <dbReference type="Proteomes" id="UP001352223"/>
    </source>
</evidence>
<sequence length="43" mass="4816">MDERRAERDIGERELSAVLDREFGIELSKGDPAELVSVHCTGE</sequence>